<organism evidence="5 6">
    <name type="scientific">Mycena rosella</name>
    <name type="common">Pink bonnet</name>
    <name type="synonym">Agaricus rosellus</name>
    <dbReference type="NCBI Taxonomy" id="1033263"/>
    <lineage>
        <taxon>Eukaryota</taxon>
        <taxon>Fungi</taxon>
        <taxon>Dikarya</taxon>
        <taxon>Basidiomycota</taxon>
        <taxon>Agaricomycotina</taxon>
        <taxon>Agaricomycetes</taxon>
        <taxon>Agaricomycetidae</taxon>
        <taxon>Agaricales</taxon>
        <taxon>Marasmiineae</taxon>
        <taxon>Mycenaceae</taxon>
        <taxon>Mycena</taxon>
    </lineage>
</organism>
<dbReference type="Pfam" id="PF03328">
    <property type="entry name" value="HpcH_HpaI"/>
    <property type="match status" value="1"/>
</dbReference>
<dbReference type="Gene3D" id="3.20.20.60">
    <property type="entry name" value="Phosphoenolpyruvate-binding domains"/>
    <property type="match status" value="1"/>
</dbReference>
<keyword evidence="5" id="KW-0418">Kinase</keyword>
<sequence>MSNDTPKFTADPSTQGSWAAPTRQQSSNVWGLIASGKDIEHVAWSQKLLVEVIQIINHESHGKMIPVVRVPSKTVFDCMAWCLDTGAGGTIIPHVETAKEVAAVVAGRSFHLPGLTDVTPEGETVYSLANKHIAIIPQVEYHVGIENIDSIMAMKRVDAVMIGDEFLKLNIHVDHVNQLPQLGTCPEFVKAMAQVTEISNKYGKSLLGVAIGPSMVQEWLEQGFTLLVTTTDLYTLAFGAIADLQTAKDIVEAYMLNGSGHLA</sequence>
<protein>
    <submittedName>
        <fullName evidence="5">Pyruvate/Phosphoenolpyruvate kinase-like domain-containing protein</fullName>
    </submittedName>
</protein>
<keyword evidence="5" id="KW-0670">Pyruvate</keyword>
<evidence type="ECO:0000313" key="5">
    <source>
        <dbReference type="EMBL" id="KAJ7694848.1"/>
    </source>
</evidence>
<evidence type="ECO:0000256" key="3">
    <source>
        <dbReference type="SAM" id="MobiDB-lite"/>
    </source>
</evidence>
<evidence type="ECO:0000256" key="1">
    <source>
        <dbReference type="ARBA" id="ARBA00022723"/>
    </source>
</evidence>
<gene>
    <name evidence="5" type="ORF">B0H17DRAFT_1131779</name>
</gene>
<feature type="region of interest" description="Disordered" evidence="3">
    <location>
        <begin position="1"/>
        <end position="22"/>
    </location>
</feature>
<dbReference type="GO" id="GO:0016301">
    <property type="term" value="F:kinase activity"/>
    <property type="evidence" value="ECO:0007669"/>
    <property type="project" value="UniProtKB-KW"/>
</dbReference>
<dbReference type="GO" id="GO:0005737">
    <property type="term" value="C:cytoplasm"/>
    <property type="evidence" value="ECO:0007669"/>
    <property type="project" value="TreeGrafter"/>
</dbReference>
<evidence type="ECO:0000259" key="4">
    <source>
        <dbReference type="Pfam" id="PF03328"/>
    </source>
</evidence>
<keyword evidence="5" id="KW-0808">Transferase</keyword>
<dbReference type="GO" id="GO:0016832">
    <property type="term" value="F:aldehyde-lyase activity"/>
    <property type="evidence" value="ECO:0007669"/>
    <property type="project" value="TreeGrafter"/>
</dbReference>
<dbReference type="EMBL" id="JARKIE010000040">
    <property type="protein sequence ID" value="KAJ7694848.1"/>
    <property type="molecule type" value="Genomic_DNA"/>
</dbReference>
<dbReference type="InterPro" id="IPR005000">
    <property type="entry name" value="Aldolase/citrate-lyase_domain"/>
</dbReference>
<feature type="domain" description="HpcH/HpaI aldolase/citrate lyase" evidence="4">
    <location>
        <begin position="52"/>
        <end position="231"/>
    </location>
</feature>
<keyword evidence="6" id="KW-1185">Reference proteome</keyword>
<dbReference type="AlphaFoldDB" id="A0AAD7DNM4"/>
<dbReference type="InterPro" id="IPR050251">
    <property type="entry name" value="HpcH-HpaI_aldolase"/>
</dbReference>
<keyword evidence="1" id="KW-0479">Metal-binding</keyword>
<evidence type="ECO:0000256" key="2">
    <source>
        <dbReference type="ARBA" id="ARBA00023239"/>
    </source>
</evidence>
<dbReference type="Proteomes" id="UP001221757">
    <property type="component" value="Unassembled WGS sequence"/>
</dbReference>
<name>A0AAD7DNM4_MYCRO</name>
<keyword evidence="2" id="KW-0456">Lyase</keyword>
<dbReference type="PANTHER" id="PTHR30502:SF8">
    <property type="entry name" value="SYNTHASE, PUTATIVE-RELATED"/>
    <property type="match status" value="1"/>
</dbReference>
<accession>A0AAD7DNM4</accession>
<evidence type="ECO:0000313" key="6">
    <source>
        <dbReference type="Proteomes" id="UP001221757"/>
    </source>
</evidence>
<dbReference type="InterPro" id="IPR040442">
    <property type="entry name" value="Pyrv_kinase-like_dom_sf"/>
</dbReference>
<dbReference type="PANTHER" id="PTHR30502">
    <property type="entry name" value="2-KETO-3-DEOXY-L-RHAMNONATE ALDOLASE"/>
    <property type="match status" value="1"/>
</dbReference>
<reference evidence="5" key="1">
    <citation type="submission" date="2023-03" db="EMBL/GenBank/DDBJ databases">
        <title>Massive genome expansion in bonnet fungi (Mycena s.s.) driven by repeated elements and novel gene families across ecological guilds.</title>
        <authorList>
            <consortium name="Lawrence Berkeley National Laboratory"/>
            <person name="Harder C.B."/>
            <person name="Miyauchi S."/>
            <person name="Viragh M."/>
            <person name="Kuo A."/>
            <person name="Thoen E."/>
            <person name="Andreopoulos B."/>
            <person name="Lu D."/>
            <person name="Skrede I."/>
            <person name="Drula E."/>
            <person name="Henrissat B."/>
            <person name="Morin E."/>
            <person name="Kohler A."/>
            <person name="Barry K."/>
            <person name="LaButti K."/>
            <person name="Morin E."/>
            <person name="Salamov A."/>
            <person name="Lipzen A."/>
            <person name="Mereny Z."/>
            <person name="Hegedus B."/>
            <person name="Baldrian P."/>
            <person name="Stursova M."/>
            <person name="Weitz H."/>
            <person name="Taylor A."/>
            <person name="Grigoriev I.V."/>
            <person name="Nagy L.G."/>
            <person name="Martin F."/>
            <person name="Kauserud H."/>
        </authorList>
    </citation>
    <scope>NUCLEOTIDE SEQUENCE</scope>
    <source>
        <strain evidence="5">CBHHK067</strain>
    </source>
</reference>
<comment type="caution">
    <text evidence="5">The sequence shown here is derived from an EMBL/GenBank/DDBJ whole genome shotgun (WGS) entry which is preliminary data.</text>
</comment>
<dbReference type="SUPFAM" id="SSF51621">
    <property type="entry name" value="Phosphoenolpyruvate/pyruvate domain"/>
    <property type="match status" value="1"/>
</dbReference>
<dbReference type="InterPro" id="IPR015813">
    <property type="entry name" value="Pyrv/PenolPyrv_kinase-like_dom"/>
</dbReference>
<dbReference type="GO" id="GO:0046872">
    <property type="term" value="F:metal ion binding"/>
    <property type="evidence" value="ECO:0007669"/>
    <property type="project" value="UniProtKB-KW"/>
</dbReference>
<proteinExistence type="predicted"/>